<dbReference type="Proteomes" id="UP000014500">
    <property type="component" value="Unassembled WGS sequence"/>
</dbReference>
<evidence type="ECO:0000313" key="1">
    <source>
        <dbReference type="EnsemblMetazoa" id="SMAR007849-PA"/>
    </source>
</evidence>
<accession>T1J2Q1</accession>
<reference evidence="1" key="2">
    <citation type="submission" date="2015-02" db="UniProtKB">
        <authorList>
            <consortium name="EnsemblMetazoa"/>
        </authorList>
    </citation>
    <scope>IDENTIFICATION</scope>
</reference>
<reference evidence="2" key="1">
    <citation type="submission" date="2011-05" db="EMBL/GenBank/DDBJ databases">
        <authorList>
            <person name="Richards S.R."/>
            <person name="Qu J."/>
            <person name="Jiang H."/>
            <person name="Jhangiani S.N."/>
            <person name="Agravi P."/>
            <person name="Goodspeed R."/>
            <person name="Gross S."/>
            <person name="Mandapat C."/>
            <person name="Jackson L."/>
            <person name="Mathew T."/>
            <person name="Pu L."/>
            <person name="Thornton R."/>
            <person name="Saada N."/>
            <person name="Wilczek-Boney K.B."/>
            <person name="Lee S."/>
            <person name="Kovar C."/>
            <person name="Wu Y."/>
            <person name="Scherer S.E."/>
            <person name="Worley K.C."/>
            <person name="Muzny D.M."/>
            <person name="Gibbs R."/>
        </authorList>
    </citation>
    <scope>NUCLEOTIDE SEQUENCE</scope>
    <source>
        <strain evidence="2">Brora</strain>
    </source>
</reference>
<dbReference type="HOGENOM" id="CLU_2690937_0_0_1"/>
<protein>
    <submittedName>
        <fullName evidence="1">Uncharacterized protein</fullName>
    </submittedName>
</protein>
<name>T1J2Q1_STRMM</name>
<dbReference type="AlphaFoldDB" id="T1J2Q1"/>
<dbReference type="EMBL" id="JH431806">
    <property type="status" value="NOT_ANNOTATED_CDS"/>
    <property type="molecule type" value="Genomic_DNA"/>
</dbReference>
<keyword evidence="2" id="KW-1185">Reference proteome</keyword>
<organism evidence="1 2">
    <name type="scientific">Strigamia maritima</name>
    <name type="common">European centipede</name>
    <name type="synonym">Geophilus maritimus</name>
    <dbReference type="NCBI Taxonomy" id="126957"/>
    <lineage>
        <taxon>Eukaryota</taxon>
        <taxon>Metazoa</taxon>
        <taxon>Ecdysozoa</taxon>
        <taxon>Arthropoda</taxon>
        <taxon>Myriapoda</taxon>
        <taxon>Chilopoda</taxon>
        <taxon>Pleurostigmophora</taxon>
        <taxon>Geophilomorpha</taxon>
        <taxon>Linotaeniidae</taxon>
        <taxon>Strigamia</taxon>
    </lineage>
</organism>
<dbReference type="EnsemblMetazoa" id="SMAR007849-RA">
    <property type="protein sequence ID" value="SMAR007849-PA"/>
    <property type="gene ID" value="SMAR007849"/>
</dbReference>
<proteinExistence type="predicted"/>
<evidence type="ECO:0000313" key="2">
    <source>
        <dbReference type="Proteomes" id="UP000014500"/>
    </source>
</evidence>
<sequence>MRVNYGEWDESLVRWPMEDLWFSDAGHERGRFGGRSEDGGCWKSVYSSGLASSPSGFEVSARFGGRDLNFPLCK</sequence>